<dbReference type="EMBL" id="JAFFPU010000013">
    <property type="protein sequence ID" value="MBM9576216.1"/>
    <property type="molecule type" value="Genomic_DNA"/>
</dbReference>
<reference evidence="1 2" key="1">
    <citation type="submission" date="2021-02" db="EMBL/GenBank/DDBJ databases">
        <title>Leptospira ainlahdjerensis sp. nov., Leptospira ainazelensis sp. nov., Leptospira abararensis sp. nov. and Leptospira chreensis sp. nov., four new species isolated from water sources in Algeria.</title>
        <authorList>
            <person name="Amara Korba A."/>
            <person name="Kainiu M."/>
            <person name="Vincent A.T."/>
            <person name="Mariet J.-F."/>
            <person name="Veyrier F.J."/>
            <person name="Goarant C."/>
            <person name="Picardeau M."/>
        </authorList>
    </citation>
    <scope>NUCLEOTIDE SEQUENCE [LARGE SCALE GENOMIC DNA]</scope>
    <source>
        <strain evidence="1 2">201903070</strain>
    </source>
</reference>
<proteinExistence type="predicted"/>
<name>A0ABS2U770_9LEPT</name>
<dbReference type="Proteomes" id="UP000724686">
    <property type="component" value="Unassembled WGS sequence"/>
</dbReference>
<accession>A0ABS2U770</accession>
<comment type="caution">
    <text evidence="1">The sequence shown here is derived from an EMBL/GenBank/DDBJ whole genome shotgun (WGS) entry which is preliminary data.</text>
</comment>
<protein>
    <submittedName>
        <fullName evidence="1">Uncharacterized protein</fullName>
    </submittedName>
</protein>
<dbReference type="RefSeq" id="WP_205278407.1">
    <property type="nucleotide sequence ID" value="NZ_JAFFPU010000013.1"/>
</dbReference>
<organism evidence="1 2">
    <name type="scientific">Leptospira ainlahdjerensis</name>
    <dbReference type="NCBI Taxonomy" id="2810033"/>
    <lineage>
        <taxon>Bacteria</taxon>
        <taxon>Pseudomonadati</taxon>
        <taxon>Spirochaetota</taxon>
        <taxon>Spirochaetia</taxon>
        <taxon>Leptospirales</taxon>
        <taxon>Leptospiraceae</taxon>
        <taxon>Leptospira</taxon>
    </lineage>
</organism>
<sequence length="264" mass="30884">MDIESRENWSLLRYNYYSAGRNEMLLGNYAAAGILLGYAIETSFKHALIEAGFQDLAILKKHEPQLLYATCKKEGILNGIESSDDLLEYINDHLKPRYPILQRQVSEDIISKNRINIIGPLLLSWYDDLMYEIDTWILSYTKDSLSSCFFRGSGEVKSLKGKLFFHANYHACHQIDNYIVMRKNHKGENSEVIDELEKGVENLWSQVTGIIPAQDFRNVKYYRNFSKRFHYAKWSSEEKPRIVIRTWNCVMINLLPWELDIPSR</sequence>
<evidence type="ECO:0000313" key="1">
    <source>
        <dbReference type="EMBL" id="MBM9576216.1"/>
    </source>
</evidence>
<gene>
    <name evidence="1" type="ORF">JWG45_03525</name>
</gene>
<keyword evidence="2" id="KW-1185">Reference proteome</keyword>
<evidence type="ECO:0000313" key="2">
    <source>
        <dbReference type="Proteomes" id="UP000724686"/>
    </source>
</evidence>